<proteinExistence type="predicted"/>
<feature type="non-terminal residue" evidence="1">
    <location>
        <position position="69"/>
    </location>
</feature>
<organism evidence="1 2">
    <name type="scientific">Rotaria magnacalcarata</name>
    <dbReference type="NCBI Taxonomy" id="392030"/>
    <lineage>
        <taxon>Eukaryota</taxon>
        <taxon>Metazoa</taxon>
        <taxon>Spiralia</taxon>
        <taxon>Gnathifera</taxon>
        <taxon>Rotifera</taxon>
        <taxon>Eurotatoria</taxon>
        <taxon>Bdelloidea</taxon>
        <taxon>Philodinida</taxon>
        <taxon>Philodinidae</taxon>
        <taxon>Rotaria</taxon>
    </lineage>
</organism>
<gene>
    <name evidence="1" type="ORF">WKI299_LOCUS29600</name>
</gene>
<protein>
    <submittedName>
        <fullName evidence="1">Uncharacterized protein</fullName>
    </submittedName>
</protein>
<dbReference type="EMBL" id="CAJNRF010013335">
    <property type="protein sequence ID" value="CAF2147541.1"/>
    <property type="molecule type" value="Genomic_DNA"/>
</dbReference>
<evidence type="ECO:0000313" key="2">
    <source>
        <dbReference type="Proteomes" id="UP000663856"/>
    </source>
</evidence>
<comment type="caution">
    <text evidence="1">The sequence shown here is derived from an EMBL/GenBank/DDBJ whole genome shotgun (WGS) entry which is preliminary data.</text>
</comment>
<dbReference type="Proteomes" id="UP000663856">
    <property type="component" value="Unassembled WGS sequence"/>
</dbReference>
<sequence length="69" mass="8170">MLVETRDILVTMLWKYLIYQYGFNDAILRFLPLIKSILDLIENMEKLASVRKYWSMIGNVVEQTARSLT</sequence>
<name>A0A816XIX5_9BILA</name>
<reference evidence="1" key="1">
    <citation type="submission" date="2021-02" db="EMBL/GenBank/DDBJ databases">
        <authorList>
            <person name="Nowell W R."/>
        </authorList>
    </citation>
    <scope>NUCLEOTIDE SEQUENCE</scope>
</reference>
<evidence type="ECO:0000313" key="1">
    <source>
        <dbReference type="EMBL" id="CAF2147541.1"/>
    </source>
</evidence>
<accession>A0A816XIX5</accession>
<dbReference type="AlphaFoldDB" id="A0A816XIX5"/>